<dbReference type="SUPFAM" id="SSF46689">
    <property type="entry name" value="Homeodomain-like"/>
    <property type="match status" value="1"/>
</dbReference>
<dbReference type="InterPro" id="IPR050109">
    <property type="entry name" value="HTH-type_TetR-like_transc_reg"/>
</dbReference>
<organism evidence="6 7">
    <name type="scientific">Janthinobacterium fluminis</name>
    <dbReference type="NCBI Taxonomy" id="2987524"/>
    <lineage>
        <taxon>Bacteria</taxon>
        <taxon>Pseudomonadati</taxon>
        <taxon>Pseudomonadota</taxon>
        <taxon>Betaproteobacteria</taxon>
        <taxon>Burkholderiales</taxon>
        <taxon>Oxalobacteraceae</taxon>
        <taxon>Janthinobacterium</taxon>
    </lineage>
</organism>
<comment type="caution">
    <text evidence="6">The sequence shown here is derived from an EMBL/GenBank/DDBJ whole genome shotgun (WGS) entry which is preliminary data.</text>
</comment>
<dbReference type="PANTHER" id="PTHR30055:SF234">
    <property type="entry name" value="HTH-TYPE TRANSCRIPTIONAL REGULATOR BETI"/>
    <property type="match status" value="1"/>
</dbReference>
<dbReference type="PANTHER" id="PTHR30055">
    <property type="entry name" value="HTH-TYPE TRANSCRIPTIONAL REGULATOR RUTR"/>
    <property type="match status" value="1"/>
</dbReference>
<dbReference type="Gene3D" id="1.10.357.10">
    <property type="entry name" value="Tetracycline Repressor, domain 2"/>
    <property type="match status" value="1"/>
</dbReference>
<dbReference type="EMBL" id="JAQQXR010000018">
    <property type="protein sequence ID" value="MDC8760799.1"/>
    <property type="molecule type" value="Genomic_DNA"/>
</dbReference>
<proteinExistence type="predicted"/>
<protein>
    <submittedName>
        <fullName evidence="6">TetR/AcrR family transcriptional regulator</fullName>
    </submittedName>
</protein>
<evidence type="ECO:0000259" key="5">
    <source>
        <dbReference type="PROSITE" id="PS50977"/>
    </source>
</evidence>
<name>A0ABT5K7C0_9BURK</name>
<reference evidence="6 7" key="1">
    <citation type="submission" date="2022-10" db="EMBL/GenBank/DDBJ databases">
        <title>Janthinobacterium sp. hw3 Genome sequencing.</title>
        <authorList>
            <person name="Park S."/>
        </authorList>
    </citation>
    <scope>NUCLEOTIDE SEQUENCE [LARGE SCALE GENOMIC DNA]</scope>
    <source>
        <strain evidence="7">hw3</strain>
    </source>
</reference>
<dbReference type="Proteomes" id="UP001221208">
    <property type="component" value="Unassembled WGS sequence"/>
</dbReference>
<dbReference type="Pfam" id="PF13305">
    <property type="entry name" value="TetR_C_33"/>
    <property type="match status" value="1"/>
</dbReference>
<gene>
    <name evidence="6" type="ORF">OIK44_24745</name>
</gene>
<sequence length="211" mass="23147">MQARKLREAQARREHLIQVVKDLIKKGGARAVSIRKVADAAGFSTSVVYALFRDKATLITQAMDQDLLELVRLMRQACAASAEPWERIKLAGRAYVQFGMLHPDEYALVFMEQRPHAPVEAAIVEHGNAEQDPYAYAYSLFAELAQSGQVRGGEAALHAMTQIFWQALHGMVSLGIVMGEGDDWTPNLESDGHLEDVLAVIATGIGARFAA</sequence>
<evidence type="ECO:0000256" key="1">
    <source>
        <dbReference type="ARBA" id="ARBA00023015"/>
    </source>
</evidence>
<dbReference type="PROSITE" id="PS50977">
    <property type="entry name" value="HTH_TETR_2"/>
    <property type="match status" value="1"/>
</dbReference>
<keyword evidence="1" id="KW-0805">Transcription regulation</keyword>
<dbReference type="InterPro" id="IPR025996">
    <property type="entry name" value="MT1864/Rv1816-like_C"/>
</dbReference>
<evidence type="ECO:0000313" key="6">
    <source>
        <dbReference type="EMBL" id="MDC8760799.1"/>
    </source>
</evidence>
<dbReference type="Pfam" id="PF00440">
    <property type="entry name" value="TetR_N"/>
    <property type="match status" value="1"/>
</dbReference>
<dbReference type="InterPro" id="IPR036271">
    <property type="entry name" value="Tet_transcr_reg_TetR-rel_C_sf"/>
</dbReference>
<evidence type="ECO:0000256" key="3">
    <source>
        <dbReference type="ARBA" id="ARBA00023163"/>
    </source>
</evidence>
<feature type="DNA-binding region" description="H-T-H motif" evidence="4">
    <location>
        <begin position="33"/>
        <end position="52"/>
    </location>
</feature>
<dbReference type="InterPro" id="IPR001647">
    <property type="entry name" value="HTH_TetR"/>
</dbReference>
<keyword evidence="2 4" id="KW-0238">DNA-binding</keyword>
<evidence type="ECO:0000313" key="7">
    <source>
        <dbReference type="Proteomes" id="UP001221208"/>
    </source>
</evidence>
<keyword evidence="7" id="KW-1185">Reference proteome</keyword>
<dbReference type="SUPFAM" id="SSF48498">
    <property type="entry name" value="Tetracyclin repressor-like, C-terminal domain"/>
    <property type="match status" value="1"/>
</dbReference>
<keyword evidence="3" id="KW-0804">Transcription</keyword>
<evidence type="ECO:0000256" key="4">
    <source>
        <dbReference type="PROSITE-ProRule" id="PRU00335"/>
    </source>
</evidence>
<accession>A0ABT5K7C0</accession>
<evidence type="ECO:0000256" key="2">
    <source>
        <dbReference type="ARBA" id="ARBA00023125"/>
    </source>
</evidence>
<dbReference type="RefSeq" id="WP_273674791.1">
    <property type="nucleotide sequence ID" value="NZ_JAQQXR010000018.1"/>
</dbReference>
<dbReference type="InterPro" id="IPR009057">
    <property type="entry name" value="Homeodomain-like_sf"/>
</dbReference>
<feature type="domain" description="HTH tetR-type" evidence="5">
    <location>
        <begin position="10"/>
        <end position="70"/>
    </location>
</feature>